<dbReference type="InterPro" id="IPR036188">
    <property type="entry name" value="FAD/NAD-bd_sf"/>
</dbReference>
<sequence length="520" mass="57088">MSAFTKESSGSCSPIRSIAVVGRDVDAWISALLLQLSLGNADKPVTITLVELPSRLTPGEVYPTLPSQQALHRLLRLDQQALLGACGGLPSMGYRYFGWAGSKSEFFMPFDTAGSALNGVAFIHYWARARQRGLNIPLDAFSLCAASAKQGRYYSHEIDSERFSSGQLAGNLPAISYLQTIGRIALAAGIKHHVAELASVNIADGIDNTDGRIESLQLKNGETVTADLFIDASGDGELITQVEPEPAKYFEAAHFESWAHWFPCDQALVASVPALQPPPTFNQVNAFDAGWLGRYPLRAHTALFAPFSSAHTHADQVLEKVQHTAGTPQQPHLKPLIRGRRTNPWQANCVSVGTTATSLDPVQGIQLHLLHTSLSYLLTLIPTDSGCMRLEREIYNARLHDHSLRLRDFQLAHYALNGRREPFWQHCANAPRPNTLQHKIELFRTRGHIPLKESETFQEESWQLLFAGCGLVPVAWHPRAELMAEDEQIATFQRMLNSIAARASQMPAPASASAGHSTTV</sequence>
<comment type="caution">
    <text evidence="1">The sequence shown here is derived from an EMBL/GenBank/DDBJ whole genome shotgun (WGS) entry which is preliminary data.</text>
</comment>
<evidence type="ECO:0000313" key="1">
    <source>
        <dbReference type="EMBL" id="MFD1217281.1"/>
    </source>
</evidence>
<accession>A0ABW3UA24</accession>
<dbReference type="Pfam" id="PF04820">
    <property type="entry name" value="Trp_halogenase"/>
    <property type="match status" value="1"/>
</dbReference>
<keyword evidence="2" id="KW-1185">Reference proteome</keyword>
<gene>
    <name evidence="1" type="ORF">ACFQ2X_11780</name>
</gene>
<reference evidence="2" key="1">
    <citation type="journal article" date="2019" name="Int. J. Syst. Evol. Microbiol.">
        <title>The Global Catalogue of Microorganisms (GCM) 10K type strain sequencing project: providing services to taxonomists for standard genome sequencing and annotation.</title>
        <authorList>
            <consortium name="The Broad Institute Genomics Platform"/>
            <consortium name="The Broad Institute Genome Sequencing Center for Infectious Disease"/>
            <person name="Wu L."/>
            <person name="Ma J."/>
        </authorList>
    </citation>
    <scope>NUCLEOTIDE SEQUENCE [LARGE SCALE GENOMIC DNA]</scope>
    <source>
        <strain evidence="2">CCUG 54356</strain>
    </source>
</reference>
<protein>
    <submittedName>
        <fullName evidence="1">Tryptophan 7-halogenase</fullName>
    </submittedName>
</protein>
<organism evidence="1 2">
    <name type="scientific">Microbulbifer celer</name>
    <dbReference type="NCBI Taxonomy" id="435905"/>
    <lineage>
        <taxon>Bacteria</taxon>
        <taxon>Pseudomonadati</taxon>
        <taxon>Pseudomonadota</taxon>
        <taxon>Gammaproteobacteria</taxon>
        <taxon>Cellvibrionales</taxon>
        <taxon>Microbulbiferaceae</taxon>
        <taxon>Microbulbifer</taxon>
    </lineage>
</organism>
<proteinExistence type="predicted"/>
<name>A0ABW3UA24_9GAMM</name>
<dbReference type="RefSeq" id="WP_230435907.1">
    <property type="nucleotide sequence ID" value="NZ_CP087715.1"/>
</dbReference>
<dbReference type="InterPro" id="IPR006905">
    <property type="entry name" value="Flavin_halogenase"/>
</dbReference>
<dbReference type="Proteomes" id="UP001597264">
    <property type="component" value="Unassembled WGS sequence"/>
</dbReference>
<evidence type="ECO:0000313" key="2">
    <source>
        <dbReference type="Proteomes" id="UP001597264"/>
    </source>
</evidence>
<dbReference type="Gene3D" id="3.50.50.60">
    <property type="entry name" value="FAD/NAD(P)-binding domain"/>
    <property type="match status" value="1"/>
</dbReference>
<dbReference type="EMBL" id="JBHTLR010000013">
    <property type="protein sequence ID" value="MFD1217281.1"/>
    <property type="molecule type" value="Genomic_DNA"/>
</dbReference>